<name>A0A9W2ZVT5_BIOGL</name>
<organism evidence="1 2">
    <name type="scientific">Biomphalaria glabrata</name>
    <name type="common">Bloodfluke planorb</name>
    <name type="synonym">Freshwater snail</name>
    <dbReference type="NCBI Taxonomy" id="6526"/>
    <lineage>
        <taxon>Eukaryota</taxon>
        <taxon>Metazoa</taxon>
        <taxon>Spiralia</taxon>
        <taxon>Lophotrochozoa</taxon>
        <taxon>Mollusca</taxon>
        <taxon>Gastropoda</taxon>
        <taxon>Heterobranchia</taxon>
        <taxon>Euthyneura</taxon>
        <taxon>Panpulmonata</taxon>
        <taxon>Hygrophila</taxon>
        <taxon>Lymnaeoidea</taxon>
        <taxon>Planorbidae</taxon>
        <taxon>Biomphalaria</taxon>
    </lineage>
</organism>
<dbReference type="RefSeq" id="XP_055879157.1">
    <property type="nucleotide sequence ID" value="XM_056023182.1"/>
</dbReference>
<dbReference type="AlphaFoldDB" id="A0A9W2ZVT5"/>
<dbReference type="GeneID" id="106072474"/>
<reference evidence="2" key="1">
    <citation type="submission" date="2025-08" db="UniProtKB">
        <authorList>
            <consortium name="RefSeq"/>
        </authorList>
    </citation>
    <scope>IDENTIFICATION</scope>
</reference>
<evidence type="ECO:0000313" key="2">
    <source>
        <dbReference type="RefSeq" id="XP_055879157.1"/>
    </source>
</evidence>
<accession>A0A9W2ZVT5</accession>
<dbReference type="OrthoDB" id="5945826at2759"/>
<evidence type="ECO:0000313" key="1">
    <source>
        <dbReference type="Proteomes" id="UP001165740"/>
    </source>
</evidence>
<gene>
    <name evidence="2" type="primary">LOC106072474</name>
</gene>
<keyword evidence="1" id="KW-1185">Reference proteome</keyword>
<dbReference type="Proteomes" id="UP001165740">
    <property type="component" value="Chromosome 3"/>
</dbReference>
<proteinExistence type="predicted"/>
<dbReference type="OMA" id="IKFSTAH"/>
<protein>
    <submittedName>
        <fullName evidence="2">Uncharacterized protein LOC106072474 isoform X1</fullName>
    </submittedName>
</protein>
<sequence length="557" mass="62627">MPECRDVLIGTVQYTKMADVLLILFTLVTCMTISKAADKHGYCLPPYSAINLCDRTWTLIFENDETGAPLSGTKEDLKQAVLRGAELRVLLKDMMVEPSSMVTHTFSSGVDNINIRGDNICCEILSHVATAGFESVIDAHWRFFLPCTTGSVHVAQYYVESADFLSEETQRARIAWYAKEIQHDLYNNRPLFAHFLDGGSTVGNKEDLIDAAREGKEIRALMTDRGYAFPFQVVAWSDADGRVCGQSNKHLSQKYSGSDIVFNTQTPYMWFSSWSTTGRRDSSRWAVGGVTNRGRGSDYVSLKWFADPCWRHVFTHDNSGNQLRGSRESLVAAIRDGHRVRVVVDNRAMEASFLRVKNNHVSAYFLDELSTKGGRGFDQFDFTTDTYFKFSTAHTTGTFRQYGHFVRNTSTTVSPSMTKQKISWMIDVKPWETILKVNEKGVVIWGQKINVKNAVLKSASIRMSIEFDSTSGTLYLGADNTKVGSAVTDEESVSQSVRVMGDRPIGSYEFELSPVPFWVFLVVPTTGNVHLSGWQMGRHHRFFHRSVPASVVWFANL</sequence>